<dbReference type="InterPro" id="IPR003787">
    <property type="entry name" value="Sulphur_relay_DsrE/F-like"/>
</dbReference>
<dbReference type="AlphaFoldDB" id="A0A0R2D025"/>
<dbReference type="InterPro" id="IPR027396">
    <property type="entry name" value="DsrEFH-like"/>
</dbReference>
<evidence type="ECO:0000313" key="1">
    <source>
        <dbReference type="EMBL" id="KRM93510.1"/>
    </source>
</evidence>
<dbReference type="STRING" id="1423802.FC56_GL000222"/>
<proteinExistence type="predicted"/>
<reference evidence="1 2" key="1">
    <citation type="journal article" date="2015" name="Genome Announc.">
        <title>Expanding the biotechnology potential of lactobacilli through comparative genomics of 213 strains and associated genera.</title>
        <authorList>
            <person name="Sun Z."/>
            <person name="Harris H.M."/>
            <person name="McCann A."/>
            <person name="Guo C."/>
            <person name="Argimon S."/>
            <person name="Zhang W."/>
            <person name="Yang X."/>
            <person name="Jeffery I.B."/>
            <person name="Cooney J.C."/>
            <person name="Kagawa T.F."/>
            <person name="Liu W."/>
            <person name="Song Y."/>
            <person name="Salvetti E."/>
            <person name="Wrobel A."/>
            <person name="Rasinkangas P."/>
            <person name="Parkhill J."/>
            <person name="Rea M.C."/>
            <person name="O'Sullivan O."/>
            <person name="Ritari J."/>
            <person name="Douillard F.P."/>
            <person name="Paul Ross R."/>
            <person name="Yang R."/>
            <person name="Briner A.E."/>
            <person name="Felis G.E."/>
            <person name="de Vos W.M."/>
            <person name="Barrangou R."/>
            <person name="Klaenhammer T.R."/>
            <person name="Caufield P.W."/>
            <person name="Cui Y."/>
            <person name="Zhang H."/>
            <person name="O'Toole P.W."/>
        </authorList>
    </citation>
    <scope>NUCLEOTIDE SEQUENCE [LARGE SCALE GENOMIC DNA]</scope>
    <source>
        <strain evidence="1 2">DSM 24302</strain>
    </source>
</reference>
<gene>
    <name evidence="1" type="ORF">FC56_GL000222</name>
</gene>
<dbReference type="PANTHER" id="PTHR37691:SF1">
    <property type="entry name" value="BLR3518 PROTEIN"/>
    <property type="match status" value="1"/>
</dbReference>
<dbReference type="EMBL" id="AYZR01000008">
    <property type="protein sequence ID" value="KRM93510.1"/>
    <property type="molecule type" value="Genomic_DNA"/>
</dbReference>
<keyword evidence="2" id="KW-1185">Reference proteome</keyword>
<name>A0A0R2D025_9LACO</name>
<dbReference type="SUPFAM" id="SSF75169">
    <property type="entry name" value="DsrEFH-like"/>
    <property type="match status" value="1"/>
</dbReference>
<protein>
    <submittedName>
        <fullName evidence="1">Uncharacterized protein</fullName>
    </submittedName>
</protein>
<sequence>MNKWMQSTATTGTIEVLVNGSAVSDVIKNSDINLSQLTNMGIMVAVCNNSLVQRDIKTDSLQANLQVVPVGVVELAAKQIAGYAYIKP</sequence>
<dbReference type="PANTHER" id="PTHR37691">
    <property type="entry name" value="BLR3518 PROTEIN"/>
    <property type="match status" value="1"/>
</dbReference>
<dbReference type="PATRIC" id="fig|1423802.4.peg.224"/>
<evidence type="ECO:0000313" key="2">
    <source>
        <dbReference type="Proteomes" id="UP000051256"/>
    </source>
</evidence>
<dbReference type="Gene3D" id="3.40.1260.10">
    <property type="entry name" value="DsrEFH-like"/>
    <property type="match status" value="1"/>
</dbReference>
<organism evidence="1 2">
    <name type="scientific">Lentilactobacillus senioris DSM 24302 = JCM 17472</name>
    <dbReference type="NCBI Taxonomy" id="1423802"/>
    <lineage>
        <taxon>Bacteria</taxon>
        <taxon>Bacillati</taxon>
        <taxon>Bacillota</taxon>
        <taxon>Bacilli</taxon>
        <taxon>Lactobacillales</taxon>
        <taxon>Lactobacillaceae</taxon>
        <taxon>Lentilactobacillus</taxon>
    </lineage>
</organism>
<dbReference type="Pfam" id="PF02635">
    <property type="entry name" value="DsrE"/>
    <property type="match status" value="1"/>
</dbReference>
<dbReference type="Proteomes" id="UP000051256">
    <property type="component" value="Unassembled WGS sequence"/>
</dbReference>
<comment type="caution">
    <text evidence="1">The sequence shown here is derived from an EMBL/GenBank/DDBJ whole genome shotgun (WGS) entry which is preliminary data.</text>
</comment>
<accession>A0A0R2D025</accession>